<evidence type="ECO:0000256" key="4">
    <source>
        <dbReference type="ARBA" id="ARBA00022692"/>
    </source>
</evidence>
<dbReference type="GO" id="GO:0005737">
    <property type="term" value="C:cytoplasm"/>
    <property type="evidence" value="ECO:0007669"/>
    <property type="project" value="TreeGrafter"/>
</dbReference>
<gene>
    <name evidence="8" type="ORF">SHM7688_03143</name>
</gene>
<dbReference type="PANTHER" id="PTHR21461">
    <property type="entry name" value="GLYCOSYLTRANSFERASE FAMILY 92 PROTEIN"/>
    <property type="match status" value="1"/>
</dbReference>
<evidence type="ECO:0000256" key="7">
    <source>
        <dbReference type="SAM" id="MobiDB-lite"/>
    </source>
</evidence>
<organism evidence="8 9">
    <name type="scientific">Shimia marina</name>
    <dbReference type="NCBI Taxonomy" id="321267"/>
    <lineage>
        <taxon>Bacteria</taxon>
        <taxon>Pseudomonadati</taxon>
        <taxon>Pseudomonadota</taxon>
        <taxon>Alphaproteobacteria</taxon>
        <taxon>Rhodobacterales</taxon>
        <taxon>Roseobacteraceae</taxon>
    </lineage>
</organism>
<evidence type="ECO:0000313" key="8">
    <source>
        <dbReference type="EMBL" id="CUH53684.1"/>
    </source>
</evidence>
<evidence type="ECO:0000256" key="6">
    <source>
        <dbReference type="ARBA" id="ARBA00023136"/>
    </source>
</evidence>
<evidence type="ECO:0000256" key="1">
    <source>
        <dbReference type="ARBA" id="ARBA00004167"/>
    </source>
</evidence>
<name>A0A0N7LSI1_9RHOB</name>
<feature type="compositionally biased region" description="Basic residues" evidence="7">
    <location>
        <begin position="1"/>
        <end position="14"/>
    </location>
</feature>
<evidence type="ECO:0000256" key="3">
    <source>
        <dbReference type="ARBA" id="ARBA00022679"/>
    </source>
</evidence>
<dbReference type="GO" id="GO:0016020">
    <property type="term" value="C:membrane"/>
    <property type="evidence" value="ECO:0007669"/>
    <property type="project" value="UniProtKB-SubCell"/>
</dbReference>
<dbReference type="EMBL" id="CYPW01000027">
    <property type="protein sequence ID" value="CUH53684.1"/>
    <property type="molecule type" value="Genomic_DNA"/>
</dbReference>
<feature type="region of interest" description="Disordered" evidence="7">
    <location>
        <begin position="1"/>
        <end position="20"/>
    </location>
</feature>
<keyword evidence="4" id="KW-0812">Transmembrane</keyword>
<evidence type="ECO:0000256" key="5">
    <source>
        <dbReference type="ARBA" id="ARBA00022989"/>
    </source>
</evidence>
<keyword evidence="9" id="KW-1185">Reference proteome</keyword>
<proteinExistence type="predicted"/>
<sequence length="311" mass="34890">MIWPFKKTRKKGRASRITISPPKPDADRHGIALVAIAKNEERRLEDWLTFYALAGVREVILYDNMSDDRTAEIARNFKGMKVTVVPWQLHTETTSPVLVLPRQIVAYCHAICTFGAKFRWMSMIDLDEYIVPKEAMSLPEALKPLEVHSNISLPWVMFGHNGHEAPTSAPIPFDYTARAADQSGPLLNFKCIIDPCDVTKVSVHKFETAAMGKHTVNTLGQSATNKARKSAAFVTTDVLQLNHYYLLSREETDHKINRGAVSGVSNDTRAKSLREKQTLIEANPITDNSALEFLSRHGIKNANDFADKFRG</sequence>
<dbReference type="Proteomes" id="UP000054823">
    <property type="component" value="Unassembled WGS sequence"/>
</dbReference>
<dbReference type="RefSeq" id="WP_058240818.1">
    <property type="nucleotide sequence ID" value="NZ_CYPW01000027.1"/>
</dbReference>
<dbReference type="OrthoDB" id="1997677at2"/>
<dbReference type="STRING" id="321267.SHM7688_03143"/>
<keyword evidence="2" id="KW-0328">Glycosyltransferase</keyword>
<dbReference type="InterPro" id="IPR008166">
    <property type="entry name" value="Glyco_transf_92"/>
</dbReference>
<accession>A0A0N7LSI1</accession>
<evidence type="ECO:0000313" key="9">
    <source>
        <dbReference type="Proteomes" id="UP000054823"/>
    </source>
</evidence>
<dbReference type="AlphaFoldDB" id="A0A0N7LSI1"/>
<keyword evidence="3" id="KW-0808">Transferase</keyword>
<keyword evidence="6" id="KW-0472">Membrane</keyword>
<dbReference type="Pfam" id="PF01697">
    <property type="entry name" value="Glyco_transf_92"/>
    <property type="match status" value="1"/>
</dbReference>
<evidence type="ECO:0008006" key="10">
    <source>
        <dbReference type="Google" id="ProtNLM"/>
    </source>
</evidence>
<dbReference type="SUPFAM" id="SSF53448">
    <property type="entry name" value="Nucleotide-diphospho-sugar transferases"/>
    <property type="match status" value="1"/>
</dbReference>
<dbReference type="InterPro" id="IPR029044">
    <property type="entry name" value="Nucleotide-diphossugar_trans"/>
</dbReference>
<protein>
    <recommendedName>
        <fullName evidence="10">Glycosyltransferase family 92 protein</fullName>
    </recommendedName>
</protein>
<keyword evidence="5" id="KW-1133">Transmembrane helix</keyword>
<dbReference type="GO" id="GO:0016757">
    <property type="term" value="F:glycosyltransferase activity"/>
    <property type="evidence" value="ECO:0007669"/>
    <property type="project" value="UniProtKB-KW"/>
</dbReference>
<dbReference type="PANTHER" id="PTHR21461:SF69">
    <property type="entry name" value="GLYCOSYLTRANSFERASE FAMILY 92 PROTEIN"/>
    <property type="match status" value="1"/>
</dbReference>
<comment type="subcellular location">
    <subcellularLocation>
        <location evidence="1">Membrane</location>
        <topology evidence="1">Single-pass membrane protein</topology>
    </subcellularLocation>
</comment>
<dbReference type="Gene3D" id="3.90.550.10">
    <property type="entry name" value="Spore Coat Polysaccharide Biosynthesis Protein SpsA, Chain A"/>
    <property type="match status" value="1"/>
</dbReference>
<evidence type="ECO:0000256" key="2">
    <source>
        <dbReference type="ARBA" id="ARBA00022676"/>
    </source>
</evidence>
<reference evidence="8 9" key="1">
    <citation type="submission" date="2015-09" db="EMBL/GenBank/DDBJ databases">
        <authorList>
            <consortium name="Swine Surveillance"/>
        </authorList>
    </citation>
    <scope>NUCLEOTIDE SEQUENCE [LARGE SCALE GENOMIC DNA]</scope>
    <source>
        <strain evidence="8 9">CECT 7688</strain>
    </source>
</reference>